<dbReference type="GO" id="GO:0003676">
    <property type="term" value="F:nucleic acid binding"/>
    <property type="evidence" value="ECO:0007669"/>
    <property type="project" value="InterPro"/>
</dbReference>
<dbReference type="Gene3D" id="1.10.10.10">
    <property type="entry name" value="Winged helix-like DNA-binding domain superfamily/Winged helix DNA-binding domain"/>
    <property type="match status" value="2"/>
</dbReference>
<dbReference type="GO" id="GO:0005634">
    <property type="term" value="C:nucleus"/>
    <property type="evidence" value="ECO:0007669"/>
    <property type="project" value="UniProtKB-SubCell"/>
</dbReference>
<protein>
    <recommendedName>
        <fullName evidence="4">Transposable element</fullName>
    </recommendedName>
</protein>
<evidence type="ECO:0008006" key="4">
    <source>
        <dbReference type="Google" id="ProtNLM"/>
    </source>
</evidence>
<sequence length="776" mass="88230">MPPRVTRENRLRIVELSKQGKSVRAIAAEIGCAVTTVLRVVHAYRDEGRIGDAARSSRPRVTDDFQDLMIIAAVVDEPFLSAGDIKRALGIPASEQTIRHRQDVAGLSCINSNTRRSLEPECRNARFNFASEYCSWTADQWQSVVFTNESTICCKWDKSKQSWRPLQNWNDPLFVRQLGACGRPFINVWTVVTYEGLGPIYRVEEGSLTPDGYLDVVDGVLMPFLFNGPFRDGGFLLQHDPTPTYSSCRVQEHLAARGIAQMPWPPKFEDLNPIRNAWTLVKERLQRRRLADPSPDKLWALIKKEWDKLRDIPNLVCAFYASLPEKMREVVSSKGALVSAAKEPLANGQPQKLRRCRESGVRLSNMPRISEERRRRIISLHEQGYSHRDIAATVGCTRSSSLRIIHAYNEEGRIGDAFRSGRQRVTTDFEDLMIVAALVDDPFLTTADIKRELKLKASENVIRLRLQEAGLTCWNGNTRLFLTPEFKAMRLKFADEYKGWTAEQWQRVVFTNESTICCKWDKSKKLWRVLQNWNDPIFVRQLTVTNRPFINVWAMVTYEGLGPIVRVADGSLTPEKYVKLVDNVVLPFLGNGPFCDHSFVLQQDATSTYVSPVVLEHLEVRGIQRLHWQPKCEDLNAVRSAWGIVKERLWRRRLRDPTPDNMWALIEKEWNKIRARPDLVRSFYATIPEKIREVIDLKGGVLPQKEPVTAAESPVGLSNANARTKVPAANSESFDASAGSLDGCSVNADGSKDSTEMEEQHIVSLNPYDCMFDDKT</sequence>
<dbReference type="InterPro" id="IPR052338">
    <property type="entry name" value="Transposase_5"/>
</dbReference>
<gene>
    <name evidence="2" type="ORF">HPB52_005361</name>
</gene>
<dbReference type="InterPro" id="IPR036397">
    <property type="entry name" value="RNaseH_sf"/>
</dbReference>
<dbReference type="InterPro" id="IPR036388">
    <property type="entry name" value="WH-like_DNA-bd_sf"/>
</dbReference>
<dbReference type="EMBL" id="JABSTV010001246">
    <property type="protein sequence ID" value="KAH7975805.1"/>
    <property type="molecule type" value="Genomic_DNA"/>
</dbReference>
<dbReference type="Gene3D" id="3.30.420.10">
    <property type="entry name" value="Ribonuclease H-like superfamily/Ribonuclease H"/>
    <property type="match status" value="2"/>
</dbReference>
<dbReference type="SUPFAM" id="SSF46689">
    <property type="entry name" value="Homeodomain-like"/>
    <property type="match status" value="2"/>
</dbReference>
<organism evidence="2 3">
    <name type="scientific">Rhipicephalus sanguineus</name>
    <name type="common">Brown dog tick</name>
    <name type="synonym">Ixodes sanguineus</name>
    <dbReference type="NCBI Taxonomy" id="34632"/>
    <lineage>
        <taxon>Eukaryota</taxon>
        <taxon>Metazoa</taxon>
        <taxon>Ecdysozoa</taxon>
        <taxon>Arthropoda</taxon>
        <taxon>Chelicerata</taxon>
        <taxon>Arachnida</taxon>
        <taxon>Acari</taxon>
        <taxon>Parasitiformes</taxon>
        <taxon>Ixodida</taxon>
        <taxon>Ixodoidea</taxon>
        <taxon>Ixodidae</taxon>
        <taxon>Rhipicephalinae</taxon>
        <taxon>Rhipicephalus</taxon>
        <taxon>Rhipicephalus</taxon>
    </lineage>
</organism>
<proteinExistence type="predicted"/>
<comment type="subcellular location">
    <subcellularLocation>
        <location evidence="1">Nucleus</location>
    </subcellularLocation>
</comment>
<evidence type="ECO:0000313" key="2">
    <source>
        <dbReference type="EMBL" id="KAH7975805.1"/>
    </source>
</evidence>
<dbReference type="Pfam" id="PF13384">
    <property type="entry name" value="HTH_23"/>
    <property type="match status" value="2"/>
</dbReference>
<dbReference type="PANTHER" id="PTHR23022">
    <property type="entry name" value="TRANSPOSABLE ELEMENT-RELATED"/>
    <property type="match status" value="1"/>
</dbReference>
<evidence type="ECO:0000256" key="1">
    <source>
        <dbReference type="ARBA" id="ARBA00004123"/>
    </source>
</evidence>
<dbReference type="Proteomes" id="UP000821837">
    <property type="component" value="Chromosome 10"/>
</dbReference>
<evidence type="ECO:0000313" key="3">
    <source>
        <dbReference type="Proteomes" id="UP000821837"/>
    </source>
</evidence>
<keyword evidence="3" id="KW-1185">Reference proteome</keyword>
<accession>A0A9D4T779</accession>
<comment type="caution">
    <text evidence="2">The sequence shown here is derived from an EMBL/GenBank/DDBJ whole genome shotgun (WGS) entry which is preliminary data.</text>
</comment>
<dbReference type="AlphaFoldDB" id="A0A9D4T779"/>
<reference evidence="2" key="2">
    <citation type="submission" date="2021-09" db="EMBL/GenBank/DDBJ databases">
        <authorList>
            <person name="Jia N."/>
            <person name="Wang J."/>
            <person name="Shi W."/>
            <person name="Du L."/>
            <person name="Sun Y."/>
            <person name="Zhan W."/>
            <person name="Jiang J."/>
            <person name="Wang Q."/>
            <person name="Zhang B."/>
            <person name="Ji P."/>
            <person name="Sakyi L.B."/>
            <person name="Cui X."/>
            <person name="Yuan T."/>
            <person name="Jiang B."/>
            <person name="Yang W."/>
            <person name="Lam T.T.-Y."/>
            <person name="Chang Q."/>
            <person name="Ding S."/>
            <person name="Wang X."/>
            <person name="Zhu J."/>
            <person name="Ruan X."/>
            <person name="Zhao L."/>
            <person name="Wei J."/>
            <person name="Que T."/>
            <person name="Du C."/>
            <person name="Cheng J."/>
            <person name="Dai P."/>
            <person name="Han X."/>
            <person name="Huang E."/>
            <person name="Gao Y."/>
            <person name="Liu J."/>
            <person name="Shao H."/>
            <person name="Ye R."/>
            <person name="Li L."/>
            <person name="Wei W."/>
            <person name="Wang X."/>
            <person name="Wang C."/>
            <person name="Huo Q."/>
            <person name="Li W."/>
            <person name="Guo W."/>
            <person name="Chen H."/>
            <person name="Chen S."/>
            <person name="Zhou L."/>
            <person name="Zhou L."/>
            <person name="Ni X."/>
            <person name="Tian J."/>
            <person name="Zhou Y."/>
            <person name="Sheng Y."/>
            <person name="Liu T."/>
            <person name="Pan Y."/>
            <person name="Xia L."/>
            <person name="Li J."/>
            <person name="Zhao F."/>
            <person name="Cao W."/>
        </authorList>
    </citation>
    <scope>NUCLEOTIDE SEQUENCE</scope>
    <source>
        <strain evidence="2">Rsan-2018</strain>
        <tissue evidence="2">Larvae</tissue>
    </source>
</reference>
<name>A0A9D4T779_RHISA</name>
<dbReference type="PANTHER" id="PTHR23022:SF134">
    <property type="entry name" value="TRANSPOSABLE ELEMENT TC1 TRANSPOSASE"/>
    <property type="match status" value="1"/>
</dbReference>
<reference evidence="2" key="1">
    <citation type="journal article" date="2020" name="Cell">
        <title>Large-Scale Comparative Analyses of Tick Genomes Elucidate Their Genetic Diversity and Vector Capacities.</title>
        <authorList>
            <consortium name="Tick Genome and Microbiome Consortium (TIGMIC)"/>
            <person name="Jia N."/>
            <person name="Wang J."/>
            <person name="Shi W."/>
            <person name="Du L."/>
            <person name="Sun Y."/>
            <person name="Zhan W."/>
            <person name="Jiang J.F."/>
            <person name="Wang Q."/>
            <person name="Zhang B."/>
            <person name="Ji P."/>
            <person name="Bell-Sakyi L."/>
            <person name="Cui X.M."/>
            <person name="Yuan T.T."/>
            <person name="Jiang B.G."/>
            <person name="Yang W.F."/>
            <person name="Lam T.T."/>
            <person name="Chang Q.C."/>
            <person name="Ding S.J."/>
            <person name="Wang X.J."/>
            <person name="Zhu J.G."/>
            <person name="Ruan X.D."/>
            <person name="Zhao L."/>
            <person name="Wei J.T."/>
            <person name="Ye R.Z."/>
            <person name="Que T.C."/>
            <person name="Du C.H."/>
            <person name="Zhou Y.H."/>
            <person name="Cheng J.X."/>
            <person name="Dai P.F."/>
            <person name="Guo W.B."/>
            <person name="Han X.H."/>
            <person name="Huang E.J."/>
            <person name="Li L.F."/>
            <person name="Wei W."/>
            <person name="Gao Y.C."/>
            <person name="Liu J.Z."/>
            <person name="Shao H.Z."/>
            <person name="Wang X."/>
            <person name="Wang C.C."/>
            <person name="Yang T.C."/>
            <person name="Huo Q.B."/>
            <person name="Li W."/>
            <person name="Chen H.Y."/>
            <person name="Chen S.E."/>
            <person name="Zhou L.G."/>
            <person name="Ni X.B."/>
            <person name="Tian J.H."/>
            <person name="Sheng Y."/>
            <person name="Liu T."/>
            <person name="Pan Y.S."/>
            <person name="Xia L.Y."/>
            <person name="Li J."/>
            <person name="Zhao F."/>
            <person name="Cao W.C."/>
        </authorList>
    </citation>
    <scope>NUCLEOTIDE SEQUENCE</scope>
    <source>
        <strain evidence="2">Rsan-2018</strain>
    </source>
</reference>
<dbReference type="InterPro" id="IPR009057">
    <property type="entry name" value="Homeodomain-like_sf"/>
</dbReference>